<sequence>MQAGVRIAAVFLFSSAQAFGVEVMYATSTPTLVTDSAPAVLYRVDPLTATSKTIGPIKGPGGESIYVAGLADDPATGRLYGVTSPRSPTNPNSLVIIDLASGDAAIVGKVGAAASDIAFDHKGTLFAWLRESNQMATVDLSTGLATPLGKPGPPGERGAVTIDPQDRIYVIGTGATGSIDGFDLSTGALSKGPGLKGMPFAAGINSMTFSSSGTIYAVNTNHASPATALLVRIDPSTGSVVRVGALPRDTDAIVLIEAPRGLSDFLTRGNVSILAAVVCLGLAIGAIVVLRRSSERQPR</sequence>
<dbReference type="AlphaFoldDB" id="A0A6M4H8S8"/>
<dbReference type="InParanoid" id="A0A6M4H8S8"/>
<keyword evidence="4" id="KW-1185">Reference proteome</keyword>
<accession>A0A6M4H8S8</accession>
<evidence type="ECO:0000256" key="1">
    <source>
        <dbReference type="SAM" id="Phobius"/>
    </source>
</evidence>
<proteinExistence type="predicted"/>
<dbReference type="InterPro" id="IPR015943">
    <property type="entry name" value="WD40/YVTN_repeat-like_dom_sf"/>
</dbReference>
<keyword evidence="1" id="KW-0472">Membrane</keyword>
<dbReference type="Proteomes" id="UP000503096">
    <property type="component" value="Chromosome"/>
</dbReference>
<evidence type="ECO:0000313" key="3">
    <source>
        <dbReference type="EMBL" id="QJR15123.1"/>
    </source>
</evidence>
<protein>
    <recommendedName>
        <fullName evidence="5">YncE family protein</fullName>
    </recommendedName>
</protein>
<organism evidence="3 4">
    <name type="scientific">Usitatibacter palustris</name>
    <dbReference type="NCBI Taxonomy" id="2732487"/>
    <lineage>
        <taxon>Bacteria</taxon>
        <taxon>Pseudomonadati</taxon>
        <taxon>Pseudomonadota</taxon>
        <taxon>Betaproteobacteria</taxon>
        <taxon>Nitrosomonadales</taxon>
        <taxon>Usitatibacteraceae</taxon>
        <taxon>Usitatibacter</taxon>
    </lineage>
</organism>
<feature type="chain" id="PRO_5026929608" description="YncE family protein" evidence="2">
    <location>
        <begin position="19"/>
        <end position="299"/>
    </location>
</feature>
<reference evidence="3 4" key="1">
    <citation type="submission" date="2020-04" db="EMBL/GenBank/DDBJ databases">
        <title>Usitatibacter rugosus gen. nov., sp. nov. and Usitatibacter palustris sp. nov., novel members of Usitatibacteraceae fam. nov. within the order Nitrosomonadales isolated from soil.</title>
        <authorList>
            <person name="Huber K.J."/>
            <person name="Neumann-Schaal M."/>
            <person name="Geppert A."/>
            <person name="Luckner M."/>
            <person name="Wanner G."/>
            <person name="Overmann J."/>
        </authorList>
    </citation>
    <scope>NUCLEOTIDE SEQUENCE [LARGE SCALE GENOMIC DNA]</scope>
    <source>
        <strain evidence="3 4">Swamp67</strain>
    </source>
</reference>
<keyword evidence="2" id="KW-0732">Signal</keyword>
<dbReference type="RefSeq" id="WP_171162132.1">
    <property type="nucleotide sequence ID" value="NZ_CP053073.1"/>
</dbReference>
<feature type="transmembrane region" description="Helical" evidence="1">
    <location>
        <begin position="271"/>
        <end position="290"/>
    </location>
</feature>
<dbReference type="KEGG" id="upl:DSM104440_01940"/>
<evidence type="ECO:0000313" key="4">
    <source>
        <dbReference type="Proteomes" id="UP000503096"/>
    </source>
</evidence>
<dbReference type="Gene3D" id="2.130.10.10">
    <property type="entry name" value="YVTN repeat-like/Quinoprotein amine dehydrogenase"/>
    <property type="match status" value="1"/>
</dbReference>
<gene>
    <name evidence="3" type="ORF">DSM104440_01940</name>
</gene>
<name>A0A6M4H8S8_9PROT</name>
<keyword evidence="1" id="KW-1133">Transmembrane helix</keyword>
<dbReference type="EMBL" id="CP053073">
    <property type="protein sequence ID" value="QJR15123.1"/>
    <property type="molecule type" value="Genomic_DNA"/>
</dbReference>
<keyword evidence="1" id="KW-0812">Transmembrane</keyword>
<evidence type="ECO:0000256" key="2">
    <source>
        <dbReference type="SAM" id="SignalP"/>
    </source>
</evidence>
<dbReference type="SUPFAM" id="SSF75011">
    <property type="entry name" value="3-carboxy-cis,cis-mucoante lactonizing enzyme"/>
    <property type="match status" value="1"/>
</dbReference>
<evidence type="ECO:0008006" key="5">
    <source>
        <dbReference type="Google" id="ProtNLM"/>
    </source>
</evidence>
<feature type="signal peptide" evidence="2">
    <location>
        <begin position="1"/>
        <end position="18"/>
    </location>
</feature>